<keyword evidence="2 6" id="KW-0378">Hydrolase</keyword>
<dbReference type="InterPro" id="IPR041542">
    <property type="entry name" value="GH43_C2"/>
</dbReference>
<evidence type="ECO:0000256" key="7">
    <source>
        <dbReference type="SAM" id="SignalP"/>
    </source>
</evidence>
<evidence type="ECO:0000256" key="3">
    <source>
        <dbReference type="ARBA" id="ARBA00023295"/>
    </source>
</evidence>
<dbReference type="PANTHER" id="PTHR42812:SF12">
    <property type="entry name" value="BETA-XYLOSIDASE-RELATED"/>
    <property type="match status" value="1"/>
</dbReference>
<protein>
    <submittedName>
        <fullName evidence="9">Beta-xylosidase</fullName>
    </submittedName>
</protein>
<comment type="similarity">
    <text evidence="1 6">Belongs to the glycosyl hydrolase 43 family.</text>
</comment>
<feature type="active site" description="Proton acceptor" evidence="4">
    <location>
        <position position="44"/>
    </location>
</feature>
<name>A0A840D3I0_9BACE</name>
<evidence type="ECO:0000259" key="8">
    <source>
        <dbReference type="Pfam" id="PF17851"/>
    </source>
</evidence>
<dbReference type="CDD" id="cd09001">
    <property type="entry name" value="GH43_FsAxh1-like"/>
    <property type="match status" value="1"/>
</dbReference>
<comment type="caution">
    <text evidence="9">The sequence shown here is derived from an EMBL/GenBank/DDBJ whole genome shotgun (WGS) entry which is preliminary data.</text>
</comment>
<evidence type="ECO:0000313" key="10">
    <source>
        <dbReference type="Proteomes" id="UP000560658"/>
    </source>
</evidence>
<dbReference type="Gene3D" id="2.60.120.200">
    <property type="match status" value="1"/>
</dbReference>
<evidence type="ECO:0000313" key="9">
    <source>
        <dbReference type="EMBL" id="MBB4043012.1"/>
    </source>
</evidence>
<keyword evidence="3 6" id="KW-0326">Glycosidase</keyword>
<feature type="signal peptide" evidence="7">
    <location>
        <begin position="1"/>
        <end position="19"/>
    </location>
</feature>
<dbReference type="InterPro" id="IPR051795">
    <property type="entry name" value="Glycosyl_Hydrlase_43"/>
</dbReference>
<keyword evidence="10" id="KW-1185">Reference proteome</keyword>
<accession>A0A840D3I0</accession>
<proteinExistence type="inferred from homology"/>
<dbReference type="PROSITE" id="PS51257">
    <property type="entry name" value="PROKAR_LIPOPROTEIN"/>
    <property type="match status" value="1"/>
</dbReference>
<dbReference type="EMBL" id="JACIER010000002">
    <property type="protein sequence ID" value="MBB4043012.1"/>
    <property type="molecule type" value="Genomic_DNA"/>
</dbReference>
<dbReference type="GO" id="GO:0004553">
    <property type="term" value="F:hydrolase activity, hydrolyzing O-glycosyl compounds"/>
    <property type="evidence" value="ECO:0007669"/>
    <property type="project" value="InterPro"/>
</dbReference>
<feature type="chain" id="PRO_5032586431" evidence="7">
    <location>
        <begin position="20"/>
        <end position="541"/>
    </location>
</feature>
<keyword evidence="7" id="KW-0732">Signal</keyword>
<feature type="domain" description="Beta-xylosidase C-terminal Concanavalin A-like" evidence="8">
    <location>
        <begin position="331"/>
        <end position="534"/>
    </location>
</feature>
<dbReference type="AlphaFoldDB" id="A0A840D3I0"/>
<dbReference type="SUPFAM" id="SSF75005">
    <property type="entry name" value="Arabinanase/levansucrase/invertase"/>
    <property type="match status" value="1"/>
</dbReference>
<dbReference type="Gene3D" id="2.115.10.20">
    <property type="entry name" value="Glycosyl hydrolase domain, family 43"/>
    <property type="match status" value="1"/>
</dbReference>
<reference evidence="9" key="1">
    <citation type="submission" date="2020-08" db="EMBL/GenBank/DDBJ databases">
        <title>Genomic Encyclopedia of Type Strains, Phase IV (KMG-IV): sequencing the most valuable type-strain genomes for metagenomic binning, comparative biology and taxonomic classification.</title>
        <authorList>
            <person name="Goeker M."/>
        </authorList>
    </citation>
    <scope>NUCLEOTIDE SEQUENCE [LARGE SCALE GENOMIC DNA]</scope>
    <source>
        <strain evidence="9">DSM 105720</strain>
    </source>
</reference>
<feature type="active site" description="Proton donor" evidence="4">
    <location>
        <position position="205"/>
    </location>
</feature>
<dbReference type="Pfam" id="PF17851">
    <property type="entry name" value="GH43_C2"/>
    <property type="match status" value="1"/>
</dbReference>
<dbReference type="PANTHER" id="PTHR42812">
    <property type="entry name" value="BETA-XYLOSIDASE"/>
    <property type="match status" value="1"/>
</dbReference>
<organism evidence="9 10">
    <name type="scientific">Bacteroides reticulotermitis</name>
    <dbReference type="NCBI Taxonomy" id="1133319"/>
    <lineage>
        <taxon>Bacteria</taxon>
        <taxon>Pseudomonadati</taxon>
        <taxon>Bacteroidota</taxon>
        <taxon>Bacteroidia</taxon>
        <taxon>Bacteroidales</taxon>
        <taxon>Bacteroidaceae</taxon>
        <taxon>Bacteroides</taxon>
    </lineage>
</organism>
<dbReference type="GO" id="GO:0005975">
    <property type="term" value="P:carbohydrate metabolic process"/>
    <property type="evidence" value="ECO:0007669"/>
    <property type="project" value="InterPro"/>
</dbReference>
<dbReference type="InterPro" id="IPR023296">
    <property type="entry name" value="Glyco_hydro_beta-prop_sf"/>
</dbReference>
<dbReference type="Pfam" id="PF04616">
    <property type="entry name" value="Glyco_hydro_43"/>
    <property type="match status" value="1"/>
</dbReference>
<evidence type="ECO:0000256" key="5">
    <source>
        <dbReference type="PIRSR" id="PIRSR606710-2"/>
    </source>
</evidence>
<feature type="site" description="Important for catalytic activity, responsible for pKa modulation of the active site Glu and correct orientation of both the proton donor and substrate" evidence="5">
    <location>
        <position position="154"/>
    </location>
</feature>
<dbReference type="SUPFAM" id="SSF49899">
    <property type="entry name" value="Concanavalin A-like lectins/glucanases"/>
    <property type="match status" value="1"/>
</dbReference>
<dbReference type="InterPro" id="IPR006710">
    <property type="entry name" value="Glyco_hydro_43"/>
</dbReference>
<sequence length="541" mass="61528">MDHLKKVVLVFSLMAVACAQLVAQQDGKRQEVFRNPVIYADVPDMSVTRVGSDYYMVSTTMHLMPGAPVMHSKDLVHWETIGYVFDKLTDHSRYDLIDGTVYGKGQWASSIRYHNGRFYVWFSPNDDPRKGFIYTATDPAGKWELVSRPPHFHDGSLFFDDDGRVYMFYGTGELRELKSDLSDVKPDGVNMKIFERDADEQGLLEGSQVVKHDGKYYLLMISMDWSIPGRLRREVCYRADHITGPYEKKVILENDFDGYGGVGQGAIIDSEEGDWYGLIFQDRGAIGRVPTLMPCRWIDGWPMLGDENGHVPLTMQKMTYPSENVKGILGSDEFDNEKLSLYWQWNHNPIDDRWTLTERPGFLRLKTSRLADNLYLAPNTITQRMEGPKCEATISMDVSKMKDGDVAGFSAFNGHSGLLSVIKEGKKKRLVMSTNVVNFSEGPGKKIEGIDVEEKAEVALNKEVVYLRIVADFTSHKDTASFYYSLDNANWKKLGTDVKMRFDYTRLFMGSKFAIYNYATKSLGGSVDIDFFHFTKSNSQD</sequence>
<evidence type="ECO:0000256" key="1">
    <source>
        <dbReference type="ARBA" id="ARBA00009865"/>
    </source>
</evidence>
<gene>
    <name evidence="9" type="ORF">GGR06_000777</name>
</gene>
<evidence type="ECO:0000256" key="6">
    <source>
        <dbReference type="RuleBase" id="RU361187"/>
    </source>
</evidence>
<evidence type="ECO:0000256" key="2">
    <source>
        <dbReference type="ARBA" id="ARBA00022801"/>
    </source>
</evidence>
<dbReference type="InterPro" id="IPR013320">
    <property type="entry name" value="ConA-like_dom_sf"/>
</dbReference>
<evidence type="ECO:0000256" key="4">
    <source>
        <dbReference type="PIRSR" id="PIRSR606710-1"/>
    </source>
</evidence>
<dbReference type="Proteomes" id="UP000560658">
    <property type="component" value="Unassembled WGS sequence"/>
</dbReference>